<dbReference type="RefSeq" id="WP_242986932.1">
    <property type="nucleotide sequence ID" value="NZ_BAABYW010000001.1"/>
</dbReference>
<proteinExistence type="predicted"/>
<organism evidence="3 4">
    <name type="scientific">Blautia hominis</name>
    <dbReference type="NCBI Taxonomy" id="2025493"/>
    <lineage>
        <taxon>Bacteria</taxon>
        <taxon>Bacillati</taxon>
        <taxon>Bacillota</taxon>
        <taxon>Clostridia</taxon>
        <taxon>Lachnospirales</taxon>
        <taxon>Lachnospiraceae</taxon>
        <taxon>Blautia</taxon>
    </lineage>
</organism>
<keyword evidence="2" id="KW-1133">Transmembrane helix</keyword>
<evidence type="ECO:0000256" key="1">
    <source>
        <dbReference type="SAM" id="MobiDB-lite"/>
    </source>
</evidence>
<evidence type="ECO:0008006" key="5">
    <source>
        <dbReference type="Google" id="ProtNLM"/>
    </source>
</evidence>
<keyword evidence="2" id="KW-0472">Membrane</keyword>
<evidence type="ECO:0000313" key="4">
    <source>
        <dbReference type="Proteomes" id="UP001600943"/>
    </source>
</evidence>
<dbReference type="InterPro" id="IPR045620">
    <property type="entry name" value="DUF6442"/>
</dbReference>
<reference evidence="3 4" key="1">
    <citation type="submission" date="2024-04" db="EMBL/GenBank/DDBJ databases">
        <title>Defined microbial consortia suppress multidrug-resistant proinflammatory Enterobacteriaceae via ecological control.</title>
        <authorList>
            <person name="Furuichi M."/>
            <person name="Kawaguchi T."/>
            <person name="Pust M."/>
            <person name="Yasuma K."/>
            <person name="Plichta D."/>
            <person name="Hasegawa N."/>
            <person name="Ohya T."/>
            <person name="Bhattarai S."/>
            <person name="Sasajima S."/>
            <person name="Aoto Y."/>
            <person name="Tuganbaev T."/>
            <person name="Yaginuma M."/>
            <person name="Ueda M."/>
            <person name="Okahashi N."/>
            <person name="Amafuji K."/>
            <person name="Kiridooshi Y."/>
            <person name="Sugita K."/>
            <person name="Strazar M."/>
            <person name="Skelly A."/>
            <person name="Suda W."/>
            <person name="Hattori M."/>
            <person name="Nakamoto N."/>
            <person name="Caballero S."/>
            <person name="Norman J."/>
            <person name="Olle B."/>
            <person name="Tanoue T."/>
            <person name="Arita M."/>
            <person name="Bucci V."/>
            <person name="Atarashi K."/>
            <person name="Xavier R."/>
            <person name="Honda K."/>
        </authorList>
    </citation>
    <scope>NUCLEOTIDE SEQUENCE [LARGE SCALE GENOMIC DNA]</scope>
    <source>
        <strain evidence="4">k04-0078-D8-1</strain>
    </source>
</reference>
<feature type="region of interest" description="Disordered" evidence="1">
    <location>
        <begin position="1"/>
        <end position="21"/>
    </location>
</feature>
<evidence type="ECO:0000313" key="3">
    <source>
        <dbReference type="EMBL" id="GAA6409929.1"/>
    </source>
</evidence>
<sequence>MIGRNDSMRKPPRPRPIKDERDKMIETQSKSYALEYVATVTQIFTIICLIKGNSAWIGSLSILFFALAFEMFYQHTQYEEKPYMQVGIGSLVIGILLILWFIVTG</sequence>
<dbReference type="EMBL" id="BAABYW010000001">
    <property type="protein sequence ID" value="GAA6409929.1"/>
    <property type="molecule type" value="Genomic_DNA"/>
</dbReference>
<feature type="transmembrane region" description="Helical" evidence="2">
    <location>
        <begin position="56"/>
        <end position="73"/>
    </location>
</feature>
<evidence type="ECO:0000256" key="2">
    <source>
        <dbReference type="SAM" id="Phobius"/>
    </source>
</evidence>
<keyword evidence="2" id="KW-0812">Transmembrane</keyword>
<name>A0ABQ0BER6_9FIRM</name>
<keyword evidence="4" id="KW-1185">Reference proteome</keyword>
<comment type="caution">
    <text evidence="3">The sequence shown here is derived from an EMBL/GenBank/DDBJ whole genome shotgun (WGS) entry which is preliminary data.</text>
</comment>
<feature type="transmembrane region" description="Helical" evidence="2">
    <location>
        <begin position="85"/>
        <end position="103"/>
    </location>
</feature>
<gene>
    <name evidence="3" type="ORF">K040078D81_40460</name>
</gene>
<dbReference type="Proteomes" id="UP001600943">
    <property type="component" value="Unassembled WGS sequence"/>
</dbReference>
<accession>A0ABQ0BER6</accession>
<protein>
    <recommendedName>
        <fullName evidence="5">DUF4181 domain-containing protein</fullName>
    </recommendedName>
</protein>
<dbReference type="Pfam" id="PF20040">
    <property type="entry name" value="DUF6442"/>
    <property type="match status" value="1"/>
</dbReference>